<dbReference type="PANTHER" id="PTHR24349">
    <property type="entry name" value="SERINE/THREONINE-PROTEIN KINASE"/>
    <property type="match status" value="1"/>
</dbReference>
<proteinExistence type="predicted"/>
<dbReference type="OMA" id="WTHIVIL"/>
<dbReference type="SMART" id="SM00220">
    <property type="entry name" value="S_TKc"/>
    <property type="match status" value="1"/>
</dbReference>
<keyword evidence="2" id="KW-0808">Transferase</keyword>
<organism evidence="7 8">
    <name type="scientific">Thalassiosira oceanica</name>
    <name type="common">Marine diatom</name>
    <dbReference type="NCBI Taxonomy" id="159749"/>
    <lineage>
        <taxon>Eukaryota</taxon>
        <taxon>Sar</taxon>
        <taxon>Stramenopiles</taxon>
        <taxon>Ochrophyta</taxon>
        <taxon>Bacillariophyta</taxon>
        <taxon>Coscinodiscophyceae</taxon>
        <taxon>Thalassiosirophycidae</taxon>
        <taxon>Thalassiosirales</taxon>
        <taxon>Thalassiosiraceae</taxon>
        <taxon>Thalassiosira</taxon>
    </lineage>
</organism>
<evidence type="ECO:0000256" key="5">
    <source>
        <dbReference type="ARBA" id="ARBA00022840"/>
    </source>
</evidence>
<dbReference type="EMBL" id="AGNL01007157">
    <property type="protein sequence ID" value="EJK71500.1"/>
    <property type="molecule type" value="Genomic_DNA"/>
</dbReference>
<name>K0T178_THAOC</name>
<evidence type="ECO:0000256" key="1">
    <source>
        <dbReference type="ARBA" id="ARBA00022527"/>
    </source>
</evidence>
<dbReference type="eggNOG" id="KOG0032">
    <property type="taxonomic scope" value="Eukaryota"/>
</dbReference>
<evidence type="ECO:0000256" key="3">
    <source>
        <dbReference type="ARBA" id="ARBA00022741"/>
    </source>
</evidence>
<dbReference type="InterPro" id="IPR011009">
    <property type="entry name" value="Kinase-like_dom_sf"/>
</dbReference>
<keyword evidence="3" id="KW-0547">Nucleotide-binding</keyword>
<dbReference type="InterPro" id="IPR008271">
    <property type="entry name" value="Ser/Thr_kinase_AS"/>
</dbReference>
<dbReference type="InterPro" id="IPR000719">
    <property type="entry name" value="Prot_kinase_dom"/>
</dbReference>
<gene>
    <name evidence="7" type="ORF">THAOC_07053</name>
</gene>
<dbReference type="SUPFAM" id="SSF56112">
    <property type="entry name" value="Protein kinase-like (PK-like)"/>
    <property type="match status" value="1"/>
</dbReference>
<dbReference type="GO" id="GO:0004674">
    <property type="term" value="F:protein serine/threonine kinase activity"/>
    <property type="evidence" value="ECO:0007669"/>
    <property type="project" value="UniProtKB-KW"/>
</dbReference>
<keyword evidence="5" id="KW-0067">ATP-binding</keyword>
<protein>
    <recommendedName>
        <fullName evidence="6">Protein kinase domain-containing protein</fullName>
    </recommendedName>
</protein>
<evidence type="ECO:0000256" key="2">
    <source>
        <dbReference type="ARBA" id="ARBA00022679"/>
    </source>
</evidence>
<dbReference type="OrthoDB" id="40902at2759"/>
<dbReference type="AlphaFoldDB" id="K0T178"/>
<dbReference type="FunFam" id="3.30.200.20:FF:001224">
    <property type="entry name" value="Predicted protein"/>
    <property type="match status" value="1"/>
</dbReference>
<feature type="domain" description="Protein kinase" evidence="6">
    <location>
        <begin position="55"/>
        <end position="318"/>
    </location>
</feature>
<accession>K0T178</accession>
<evidence type="ECO:0000313" key="8">
    <source>
        <dbReference type="Proteomes" id="UP000266841"/>
    </source>
</evidence>
<keyword evidence="1" id="KW-0723">Serine/threonine-protein kinase</keyword>
<comment type="caution">
    <text evidence="7">The sequence shown here is derived from an EMBL/GenBank/DDBJ whole genome shotgun (WGS) entry which is preliminary data.</text>
</comment>
<evidence type="ECO:0000259" key="6">
    <source>
        <dbReference type="PROSITE" id="PS50011"/>
    </source>
</evidence>
<keyword evidence="4" id="KW-0418">Kinase</keyword>
<dbReference type="Proteomes" id="UP000266841">
    <property type="component" value="Unassembled WGS sequence"/>
</dbReference>
<dbReference type="PROSITE" id="PS00108">
    <property type="entry name" value="PROTEIN_KINASE_ST"/>
    <property type="match status" value="1"/>
</dbReference>
<evidence type="ECO:0000256" key="4">
    <source>
        <dbReference type="ARBA" id="ARBA00022777"/>
    </source>
</evidence>
<evidence type="ECO:0000313" key="7">
    <source>
        <dbReference type="EMBL" id="EJK71500.1"/>
    </source>
</evidence>
<dbReference type="Pfam" id="PF00069">
    <property type="entry name" value="Pkinase"/>
    <property type="match status" value="1"/>
</dbReference>
<sequence length="318" mass="36270">MVSIRLSRRKSCDAEGATKETMNKETLEDEALDLSVRSLNTMMIRTRTDNVFDFYKEVKTLGEGSIGTVVLVRRRRGTEGGSAYSHQDKGCFGFLSCLPRRRPRTLEKSGPRARLSMPNHSLHAKEYALKSIQLRLVERKYLVEFRNEINVMRSLDHPNIVKAYEVYETERNIYILMEYCSGGDLYSRAPYTETEAAKIVSHLCSAISHMHKNGCVHRDLKFENIMFQSKRQSAQIQVLDFGLSKRFLPGAPKTMTGARSAERGHHFVKSVGWCSYFDLAAILAWSLFVNGTDQTSSALRKTIEETRHCTEVIANRNK</sequence>
<dbReference type="GO" id="GO:0005524">
    <property type="term" value="F:ATP binding"/>
    <property type="evidence" value="ECO:0007669"/>
    <property type="project" value="UniProtKB-KW"/>
</dbReference>
<keyword evidence="8" id="KW-1185">Reference proteome</keyword>
<dbReference type="Gene3D" id="1.10.510.10">
    <property type="entry name" value="Transferase(Phosphotransferase) domain 1"/>
    <property type="match status" value="1"/>
</dbReference>
<dbReference type="PROSITE" id="PS50011">
    <property type="entry name" value="PROTEIN_KINASE_DOM"/>
    <property type="match status" value="1"/>
</dbReference>
<dbReference type="InterPro" id="IPR050205">
    <property type="entry name" value="CDPK_Ser/Thr_kinases"/>
</dbReference>
<reference evidence="7 8" key="1">
    <citation type="journal article" date="2012" name="Genome Biol.">
        <title>Genome and low-iron response of an oceanic diatom adapted to chronic iron limitation.</title>
        <authorList>
            <person name="Lommer M."/>
            <person name="Specht M."/>
            <person name="Roy A.S."/>
            <person name="Kraemer L."/>
            <person name="Andreson R."/>
            <person name="Gutowska M.A."/>
            <person name="Wolf J."/>
            <person name="Bergner S.V."/>
            <person name="Schilhabel M.B."/>
            <person name="Klostermeier U.C."/>
            <person name="Beiko R.G."/>
            <person name="Rosenstiel P."/>
            <person name="Hippler M."/>
            <person name="Laroche J."/>
        </authorList>
    </citation>
    <scope>NUCLEOTIDE SEQUENCE [LARGE SCALE GENOMIC DNA]</scope>
    <source>
        <strain evidence="7 8">CCMP1005</strain>
    </source>
</reference>